<dbReference type="Gene3D" id="3.40.50.300">
    <property type="entry name" value="P-loop containing nucleotide triphosphate hydrolases"/>
    <property type="match status" value="1"/>
</dbReference>
<dbReference type="InterPro" id="IPR005021">
    <property type="entry name" value="Terminase_largesu-like"/>
</dbReference>
<reference evidence="3 4" key="1">
    <citation type="journal article" date="2013" name="J. Microbiol.">
        <title>Lysinibacillus chungkukjangi sp. nov., isolated from Chungkukjang, Korean fermented soybean food.</title>
        <authorList>
            <person name="Kim S.J."/>
            <person name="Jang Y.H."/>
            <person name="Hamada M."/>
            <person name="Ahn J.H."/>
            <person name="Weon H.Y."/>
            <person name="Suzuki K."/>
            <person name="Whang K.S."/>
            <person name="Kwon S.W."/>
        </authorList>
    </citation>
    <scope>NUCLEOTIDE SEQUENCE [LARGE SCALE GENOMIC DNA]</scope>
    <source>
        <strain evidence="3 4">MCCC 1A12701</strain>
    </source>
</reference>
<dbReference type="GO" id="GO:0004519">
    <property type="term" value="F:endonuclease activity"/>
    <property type="evidence" value="ECO:0007669"/>
    <property type="project" value="InterPro"/>
</dbReference>
<feature type="domain" description="Terminase large subunit-like endonuclease" evidence="2">
    <location>
        <begin position="254"/>
        <end position="539"/>
    </location>
</feature>
<evidence type="ECO:0000259" key="1">
    <source>
        <dbReference type="Pfam" id="PF03354"/>
    </source>
</evidence>
<organism evidence="3 4">
    <name type="scientific">Lysinibacillus composti</name>
    <dbReference type="NCBI Taxonomy" id="720633"/>
    <lineage>
        <taxon>Bacteria</taxon>
        <taxon>Bacillati</taxon>
        <taxon>Bacillota</taxon>
        <taxon>Bacilli</taxon>
        <taxon>Bacillales</taxon>
        <taxon>Bacillaceae</taxon>
        <taxon>Lysinibacillus</taxon>
    </lineage>
</organism>
<dbReference type="EMBL" id="RRCT01000002">
    <property type="protein sequence ID" value="RQW75930.1"/>
    <property type="molecule type" value="Genomic_DNA"/>
</dbReference>
<protein>
    <submittedName>
        <fullName evidence="3">Terminase large subunit</fullName>
    </submittedName>
</protein>
<dbReference type="OrthoDB" id="9760250at2"/>
<accession>A0A3N9UIU1</accession>
<evidence type="ECO:0000259" key="2">
    <source>
        <dbReference type="Pfam" id="PF20441"/>
    </source>
</evidence>
<sequence length="551" mass="63476">MNNYILEYYEKIQSGEIVACRRIKQQYGKLVDQINNPVEPYEFDIELATKPIEFIETFCRQAQGKNMGKPLKLDLFQKAKLQAIYGFVEKESRMRQYREVIDIRGRKNGKTTENSAISIFMQVGDGEGSAECYFIATKLDQAKKGFNEAYKMVSQSPLLSKYIKKRKTDLYFSPTYSSIQPLASDSNSLDGLNSHFVTVDELAAIKDRNIYDVMKQSTSSRDQALVSSISTNGFIRDSIYDSQYAYACDVLDGKIQDNRFLAFIYELDHRDEWLDESCWIKANPGLGTIKKFDELRSFVEKAKVDASFRPTVMVKDFNMVENSSTAWLSMEKLENKETFDIGNMEFGYGIGGFDMSETTDLTAAGVLCRRRDDENIYFASMFWLPSRTIEQRANNDKIPYDLFERQGLLRASGEFKVDMRDVLKWFVELREDYDIYIPWIGYDPWHVDDSLLEEFQGQFGKDSMIKVRQGAVTLSTPMKNLEADLDAKLINYNNNNLLKMCLANTEIKVDTNGNIAPVKGRDMRKRIDGTIALLNAYTIYLDKKNEYLNMI</sequence>
<dbReference type="InterPro" id="IPR046462">
    <property type="entry name" value="TerL_nuclease"/>
</dbReference>
<dbReference type="InterPro" id="IPR027417">
    <property type="entry name" value="P-loop_NTPase"/>
</dbReference>
<proteinExistence type="predicted"/>
<dbReference type="Proteomes" id="UP000274033">
    <property type="component" value="Unassembled WGS sequence"/>
</dbReference>
<keyword evidence="4" id="KW-1185">Reference proteome</keyword>
<dbReference type="Pfam" id="PF20441">
    <property type="entry name" value="TerL_nuclease"/>
    <property type="match status" value="1"/>
</dbReference>
<dbReference type="AlphaFoldDB" id="A0A3N9UIU1"/>
<dbReference type="PANTHER" id="PTHR41287">
    <property type="match status" value="1"/>
</dbReference>
<dbReference type="PANTHER" id="PTHR41287:SF1">
    <property type="entry name" value="PROTEIN YMFN"/>
    <property type="match status" value="1"/>
</dbReference>
<dbReference type="RefSeq" id="WP_124763164.1">
    <property type="nucleotide sequence ID" value="NZ_JAFBDY010000002.1"/>
</dbReference>
<dbReference type="Pfam" id="PF03354">
    <property type="entry name" value="TerL_ATPase"/>
    <property type="match status" value="1"/>
</dbReference>
<evidence type="ECO:0000313" key="3">
    <source>
        <dbReference type="EMBL" id="RQW75930.1"/>
    </source>
</evidence>
<gene>
    <name evidence="3" type="ORF">EBB45_04750</name>
</gene>
<evidence type="ECO:0000313" key="4">
    <source>
        <dbReference type="Proteomes" id="UP000274033"/>
    </source>
</evidence>
<dbReference type="InterPro" id="IPR046461">
    <property type="entry name" value="TerL_ATPase"/>
</dbReference>
<comment type="caution">
    <text evidence="3">The sequence shown here is derived from an EMBL/GenBank/DDBJ whole genome shotgun (WGS) entry which is preliminary data.</text>
</comment>
<name>A0A3N9UIU1_9BACI</name>
<feature type="domain" description="Terminase large subunit-like ATPase" evidence="1">
    <location>
        <begin position="76"/>
        <end position="247"/>
    </location>
</feature>